<proteinExistence type="predicted"/>
<accession>A0A4Q9PR53</accession>
<protein>
    <submittedName>
        <fullName evidence="2">Uncharacterized protein</fullName>
    </submittedName>
</protein>
<gene>
    <name evidence="2" type="ORF">BD310DRAFT_949866</name>
</gene>
<dbReference type="EMBL" id="ML145146">
    <property type="protein sequence ID" value="TBU56755.1"/>
    <property type="molecule type" value="Genomic_DNA"/>
</dbReference>
<evidence type="ECO:0000313" key="2">
    <source>
        <dbReference type="EMBL" id="TBU56755.1"/>
    </source>
</evidence>
<evidence type="ECO:0000256" key="1">
    <source>
        <dbReference type="SAM" id="MobiDB-lite"/>
    </source>
</evidence>
<dbReference type="Proteomes" id="UP000292082">
    <property type="component" value="Unassembled WGS sequence"/>
</dbReference>
<reference evidence="2 3" key="1">
    <citation type="submission" date="2019-01" db="EMBL/GenBank/DDBJ databases">
        <title>Draft genome sequences of three monokaryotic isolates of the white-rot basidiomycete fungus Dichomitus squalens.</title>
        <authorList>
            <consortium name="DOE Joint Genome Institute"/>
            <person name="Lopez S.C."/>
            <person name="Andreopoulos B."/>
            <person name="Pangilinan J."/>
            <person name="Lipzen A."/>
            <person name="Riley R."/>
            <person name="Ahrendt S."/>
            <person name="Ng V."/>
            <person name="Barry K."/>
            <person name="Daum C."/>
            <person name="Grigoriev I.V."/>
            <person name="Hilden K.S."/>
            <person name="Makela M.R."/>
            <person name="de Vries R.P."/>
        </authorList>
    </citation>
    <scope>NUCLEOTIDE SEQUENCE [LARGE SCALE GENOMIC DNA]</scope>
    <source>
        <strain evidence="2 3">CBS 464.89</strain>
    </source>
</reference>
<sequence length="204" mass="21711">MQMSSARVRQAKKEELTSQGSKKVAAAVNASSKSRAQSGPARADSDSEEGGPLISISCIVCFPPPAIVASPVAGAHSHLCAVASESPRATGQAPRSFPAPANFGYLVGLARSSCPLSVLGPRLALPCPSSRSFALRPVLRPRLICRHMSCLSAWNCELEYPSLLFYPHHVYHHPAAVPGSRARIQRNLFVCPKLIIFQAASVTD</sequence>
<feature type="compositionally biased region" description="Low complexity" evidence="1">
    <location>
        <begin position="21"/>
        <end position="34"/>
    </location>
</feature>
<feature type="region of interest" description="Disordered" evidence="1">
    <location>
        <begin position="1"/>
        <end position="49"/>
    </location>
</feature>
<keyword evidence="3" id="KW-1185">Reference proteome</keyword>
<evidence type="ECO:0000313" key="3">
    <source>
        <dbReference type="Proteomes" id="UP000292082"/>
    </source>
</evidence>
<name>A0A4Q9PR53_9APHY</name>
<dbReference type="AlphaFoldDB" id="A0A4Q9PR53"/>
<organism evidence="2 3">
    <name type="scientific">Dichomitus squalens</name>
    <dbReference type="NCBI Taxonomy" id="114155"/>
    <lineage>
        <taxon>Eukaryota</taxon>
        <taxon>Fungi</taxon>
        <taxon>Dikarya</taxon>
        <taxon>Basidiomycota</taxon>
        <taxon>Agaricomycotina</taxon>
        <taxon>Agaricomycetes</taxon>
        <taxon>Polyporales</taxon>
        <taxon>Polyporaceae</taxon>
        <taxon>Dichomitus</taxon>
    </lineage>
</organism>